<dbReference type="InterPro" id="IPR007642">
    <property type="entry name" value="RNA_pol_Rpb2_2"/>
</dbReference>
<feature type="domain" description="DNA-directed RNA polymerase subunit 2 hybrid-binding" evidence="10">
    <location>
        <begin position="722"/>
        <end position="1281"/>
    </location>
</feature>
<evidence type="ECO:0000259" key="15">
    <source>
        <dbReference type="Pfam" id="PF10385"/>
    </source>
</evidence>
<dbReference type="InterPro" id="IPR010243">
    <property type="entry name" value="RNA_pol_bsu_bac"/>
</dbReference>
<dbReference type="InterPro" id="IPR037034">
    <property type="entry name" value="RNA_pol_Rpb2_2_sf"/>
</dbReference>
<evidence type="ECO:0000259" key="12">
    <source>
        <dbReference type="Pfam" id="PF04561"/>
    </source>
</evidence>
<sequence length="1358" mass="151685">MAYSYTEKKRIRKDFGKLPQVMDVPYLLAIQLDSYYDFLQQDRSPDERHEVGLHAAFKSVFPIESFSGNAALEYVSYRFGTPAFDVKECQLRGVTYSAPLRVKVRLIIYDRDSSNKAIKDIKEQEVYMGEIPLMTENGTFVINGTERVIVSQLHRSPGVFFDHDKGKSHSSGKLLYSARVIPYRGSWLDFEFDPKDNVFVRIDRRRKLPASVLMRALGMSAEEILNEFFDTSVFHIEKSGFSVELVPSRLRGETATFDIKDGNGEIIVEEGRRITQKHIRQLEKAGLERLEVPMEYLFGKTLAKDQIDTKTGELICPCNTEITPEVLERMAQGGITLIETLYTNDLDCGSFISDTLKLDTTGSQLEALVEIYRMMRPGEPPTKEAAETLFHNLFFTEDRYDLSGVGRMKFNRRLRRDSDTGSGVLDRKDILDVLRELINIRNGFGDVDDIDHLGNRRIRCVGEMAENQFRVGLVRVERAVKERLSMAESEGLMPQDLINAKPVAAAVKEFFGSSQLSQFMDQNNPLSEVTHKRRVSALGPGGLTRERAGFEVRDVHATHYGRLCPIETPEGPNIGLINSLATYSHTNSYGFLETPYRKVNAGQVTDDIVHLSAIEEGDFVIAQASAAVDESNKLSDDLVQVRHRGETTFMRPEQVTLMDVSPRQVVSVAAALIPFLEHDDANRALMGANMQRQAVPTLRADKPLVGTGMERFVARDSGVCAVARRGGVIDSVDARRVVVRVNEDEIIGGEAGVDIYNLTKYTRSNQNTCMNQRPIVRPGDSVARGDILADGPSVDMGDLALGQNMRIAFMPWNGYNFEDSILLSERVVQEDRFTTIHIQELTCVSRDTKLGPEEITSDIPNVGESALGKLDEAGVVYIGAEVGPGDILVGKVTPKGETQLTPEEKLLRAIFGEKASDVKDTSLRAPTGMKGTVIDVQVFTRDGVEKDSRALSIEQMQLDEVRKDLQETYRIAEDATFERLKRTLDGQPVNGGPKLKKGDVLDEEYLEELPRQQWFKLRMQDESYNELLAQADEQLENRRKEMDERFEDKKRKLTQGDDLAPGVLKIVKVYMAVKRRIQPGDKMAGRHGNKGVISAIMPIEDMPFDEKGEPVDVVLNPLGVPSRMNVGQILETHLGMAARGLGVKIDAMLRDARGQQVAEIRDFLGQVYNTPGARAEDLDSLSDDEVIALAKNLKGGVPMATPVFDGAKEHEIKHLLKLADIPESGQMALYDGRTGDAFDRPVTVGYMYMLKLNHLVDDKMHARSTGSYSLVTQQPLGGKAQFGGQRFGEMEVWALEAYGAAYTLQEMLTVKSDDVEGRTKMYKNIVDGDHTMQAGMPESFNVLVKEIRSLGIDIELES</sequence>
<dbReference type="InterPro" id="IPR007645">
    <property type="entry name" value="RNA_pol_Rpb2_3"/>
</dbReference>
<feature type="domain" description="RNA polymerase Rpb2" evidence="14">
    <location>
        <begin position="518"/>
        <end position="585"/>
    </location>
</feature>
<dbReference type="PROSITE" id="PS01166">
    <property type="entry name" value="RNA_POL_BETA"/>
    <property type="match status" value="1"/>
</dbReference>
<dbReference type="Gene3D" id="2.30.150.10">
    <property type="entry name" value="DNA-directed RNA polymerase, beta subunit, external 1 domain"/>
    <property type="match status" value="1"/>
</dbReference>
<dbReference type="InterPro" id="IPR007120">
    <property type="entry name" value="DNA-dir_RNAP_su2_dom"/>
</dbReference>
<protein>
    <recommendedName>
        <fullName evidence="6 8">DNA-directed RNA polymerase subunit beta</fullName>
        <shortName evidence="6">RNAP subunit beta</shortName>
        <ecNumber evidence="6 8">2.7.7.6</ecNumber>
    </recommendedName>
    <alternativeName>
        <fullName evidence="6">RNA polymerase subunit beta</fullName>
    </alternativeName>
    <alternativeName>
        <fullName evidence="6">Transcriptase subunit beta</fullName>
    </alternativeName>
</protein>
<dbReference type="PANTHER" id="PTHR20856">
    <property type="entry name" value="DNA-DIRECTED RNA POLYMERASE I SUBUNIT 2"/>
    <property type="match status" value="1"/>
</dbReference>
<evidence type="ECO:0000256" key="3">
    <source>
        <dbReference type="ARBA" id="ARBA00022695"/>
    </source>
</evidence>
<dbReference type="Pfam" id="PF04565">
    <property type="entry name" value="RNA_pol_Rpb2_3"/>
    <property type="match status" value="1"/>
</dbReference>
<dbReference type="EC" id="2.7.7.6" evidence="6 8"/>
<dbReference type="InterPro" id="IPR037033">
    <property type="entry name" value="DNA-dir_RNAP_su2_hyb_sf"/>
</dbReference>
<feature type="coiled-coil region" evidence="9">
    <location>
        <begin position="1024"/>
        <end position="1052"/>
    </location>
</feature>
<dbReference type="Pfam" id="PF10385">
    <property type="entry name" value="RNA_pol_Rpb2_45"/>
    <property type="match status" value="1"/>
</dbReference>
<keyword evidence="2 6" id="KW-0808">Transferase</keyword>
<comment type="function">
    <text evidence="6 8">DNA-dependent RNA polymerase catalyzes the transcription of DNA into RNA using the four ribonucleoside triphosphates as substrates.</text>
</comment>
<comment type="catalytic activity">
    <reaction evidence="5 6 8">
        <text>RNA(n) + a ribonucleoside 5'-triphosphate = RNA(n+1) + diphosphate</text>
        <dbReference type="Rhea" id="RHEA:21248"/>
        <dbReference type="Rhea" id="RHEA-COMP:14527"/>
        <dbReference type="Rhea" id="RHEA-COMP:17342"/>
        <dbReference type="ChEBI" id="CHEBI:33019"/>
        <dbReference type="ChEBI" id="CHEBI:61557"/>
        <dbReference type="ChEBI" id="CHEBI:140395"/>
        <dbReference type="EC" id="2.7.7.6"/>
    </reaction>
</comment>
<dbReference type="InterPro" id="IPR042107">
    <property type="entry name" value="DNA-dir_RNA_pol_bsu_ext_1_sf"/>
</dbReference>
<dbReference type="Gene3D" id="2.40.270.10">
    <property type="entry name" value="DNA-directed RNA polymerase, subunit 2, domain 6"/>
    <property type="match status" value="2"/>
</dbReference>
<dbReference type="FunFam" id="3.90.1100.10:FF:000002">
    <property type="entry name" value="DNA-directed RNA polymerase subunit beta"/>
    <property type="match status" value="1"/>
</dbReference>
<dbReference type="GO" id="GO:0003899">
    <property type="term" value="F:DNA-directed RNA polymerase activity"/>
    <property type="evidence" value="ECO:0007669"/>
    <property type="project" value="UniProtKB-UniRule"/>
</dbReference>
<evidence type="ECO:0000256" key="2">
    <source>
        <dbReference type="ARBA" id="ARBA00022679"/>
    </source>
</evidence>
<feature type="domain" description="RNA polymerase Rpb2" evidence="12">
    <location>
        <begin position="155"/>
        <end position="227"/>
    </location>
</feature>
<evidence type="ECO:0000259" key="11">
    <source>
        <dbReference type="Pfam" id="PF04560"/>
    </source>
</evidence>
<organism evidence="16 17">
    <name type="scientific">Vreelandella songnenensis</name>
    <dbReference type="NCBI Taxonomy" id="1176243"/>
    <lineage>
        <taxon>Bacteria</taxon>
        <taxon>Pseudomonadati</taxon>
        <taxon>Pseudomonadota</taxon>
        <taxon>Gammaproteobacteria</taxon>
        <taxon>Oceanospirillales</taxon>
        <taxon>Halomonadaceae</taxon>
        <taxon>Vreelandella</taxon>
    </lineage>
</organism>
<name>A0A2T0V328_9GAMM</name>
<dbReference type="Pfam" id="PF04563">
    <property type="entry name" value="RNA_pol_Rpb2_1"/>
    <property type="match status" value="1"/>
</dbReference>
<dbReference type="Pfam" id="PF00562">
    <property type="entry name" value="RNA_pol_Rpb2_6"/>
    <property type="match status" value="1"/>
</dbReference>
<evidence type="ECO:0000259" key="14">
    <source>
        <dbReference type="Pfam" id="PF04565"/>
    </source>
</evidence>
<accession>A0A2T0V328</accession>
<dbReference type="Gene3D" id="2.40.50.100">
    <property type="match status" value="1"/>
</dbReference>
<gene>
    <name evidence="6" type="primary">rpoB</name>
    <name evidence="16" type="ORF">B0H98_105190</name>
</gene>
<dbReference type="FunFam" id="2.40.50.150:FF:000001">
    <property type="entry name" value="DNA-directed RNA polymerase subunit beta"/>
    <property type="match status" value="1"/>
</dbReference>
<feature type="domain" description="DNA-directed RNA polymerase beta subunit external 1" evidence="15">
    <location>
        <begin position="596"/>
        <end position="661"/>
    </location>
</feature>
<dbReference type="RefSeq" id="WP_106374974.1">
    <property type="nucleotide sequence ID" value="NZ_PVTK01000005.1"/>
</dbReference>
<evidence type="ECO:0000259" key="13">
    <source>
        <dbReference type="Pfam" id="PF04563"/>
    </source>
</evidence>
<dbReference type="GO" id="GO:0006351">
    <property type="term" value="P:DNA-templated transcription"/>
    <property type="evidence" value="ECO:0007669"/>
    <property type="project" value="UniProtKB-UniRule"/>
</dbReference>
<dbReference type="EMBL" id="PVTK01000005">
    <property type="protein sequence ID" value="PRY64527.1"/>
    <property type="molecule type" value="Genomic_DNA"/>
</dbReference>
<dbReference type="InterPro" id="IPR007121">
    <property type="entry name" value="RNA_pol_bsu_CS"/>
</dbReference>
<keyword evidence="3 6" id="KW-0548">Nucleotidyltransferase</keyword>
<dbReference type="InterPro" id="IPR007644">
    <property type="entry name" value="RNA_pol_bsu_protrusion"/>
</dbReference>
<dbReference type="InterPro" id="IPR019462">
    <property type="entry name" value="DNA-dir_RNA_pol_bsu_external_1"/>
</dbReference>
<dbReference type="NCBIfam" id="TIGR02013">
    <property type="entry name" value="rpoB"/>
    <property type="match status" value="1"/>
</dbReference>
<dbReference type="OrthoDB" id="9803954at2"/>
<dbReference type="Gene3D" id="3.90.1110.10">
    <property type="entry name" value="RNA polymerase Rpb2, domain 2"/>
    <property type="match status" value="2"/>
</dbReference>
<evidence type="ECO:0000256" key="9">
    <source>
        <dbReference type="SAM" id="Coils"/>
    </source>
</evidence>
<dbReference type="Gene3D" id="3.90.1100.10">
    <property type="match status" value="2"/>
</dbReference>
<feature type="domain" description="RNA polymerase Rpb2" evidence="11">
    <location>
        <begin position="1283"/>
        <end position="1357"/>
    </location>
</feature>
<dbReference type="InterPro" id="IPR007641">
    <property type="entry name" value="RNA_pol_Rpb2_7"/>
</dbReference>
<dbReference type="CDD" id="cd00653">
    <property type="entry name" value="RNA_pol_B_RPB2"/>
    <property type="match status" value="1"/>
</dbReference>
<dbReference type="FunFam" id="3.90.1800.10:FF:000001">
    <property type="entry name" value="DNA-directed RNA polymerase subunit beta"/>
    <property type="match status" value="1"/>
</dbReference>
<keyword evidence="4 6" id="KW-0804">Transcription</keyword>
<keyword evidence="17" id="KW-1185">Reference proteome</keyword>
<evidence type="ECO:0000313" key="17">
    <source>
        <dbReference type="Proteomes" id="UP000237647"/>
    </source>
</evidence>
<keyword evidence="1 6" id="KW-0240">DNA-directed RNA polymerase</keyword>
<dbReference type="NCBIfam" id="NF001616">
    <property type="entry name" value="PRK00405.1"/>
    <property type="match status" value="1"/>
</dbReference>
<proteinExistence type="inferred from homology"/>
<dbReference type="HAMAP" id="MF_01321">
    <property type="entry name" value="RNApol_bact_RpoB"/>
    <property type="match status" value="1"/>
</dbReference>
<evidence type="ECO:0000313" key="16">
    <source>
        <dbReference type="EMBL" id="PRY64527.1"/>
    </source>
</evidence>
<evidence type="ECO:0000256" key="4">
    <source>
        <dbReference type="ARBA" id="ARBA00023163"/>
    </source>
</evidence>
<comment type="similarity">
    <text evidence="6 7">Belongs to the RNA polymerase beta chain family.</text>
</comment>
<dbReference type="SUPFAM" id="SSF64484">
    <property type="entry name" value="beta and beta-prime subunits of DNA dependent RNA-polymerase"/>
    <property type="match status" value="1"/>
</dbReference>
<dbReference type="Pfam" id="PF04560">
    <property type="entry name" value="RNA_pol_Rpb2_7"/>
    <property type="match status" value="1"/>
</dbReference>
<dbReference type="GO" id="GO:0000428">
    <property type="term" value="C:DNA-directed RNA polymerase complex"/>
    <property type="evidence" value="ECO:0007669"/>
    <property type="project" value="UniProtKB-KW"/>
</dbReference>
<dbReference type="FunFam" id="2.40.50.100:FF:000006">
    <property type="entry name" value="DNA-directed RNA polymerase subunit beta"/>
    <property type="match status" value="1"/>
</dbReference>
<dbReference type="GO" id="GO:0003677">
    <property type="term" value="F:DNA binding"/>
    <property type="evidence" value="ECO:0007669"/>
    <property type="project" value="UniProtKB-UniRule"/>
</dbReference>
<dbReference type="Gene3D" id="3.90.1800.10">
    <property type="entry name" value="RNA polymerase alpha subunit dimerisation domain"/>
    <property type="match status" value="1"/>
</dbReference>
<feature type="domain" description="RNA polymerase beta subunit protrusion" evidence="13">
    <location>
        <begin position="27"/>
        <end position="504"/>
    </location>
</feature>
<dbReference type="InterPro" id="IPR015712">
    <property type="entry name" value="DNA-dir_RNA_pol_su2"/>
</dbReference>
<evidence type="ECO:0000256" key="1">
    <source>
        <dbReference type="ARBA" id="ARBA00022478"/>
    </source>
</evidence>
<dbReference type="Gene3D" id="2.40.50.150">
    <property type="match status" value="1"/>
</dbReference>
<evidence type="ECO:0000256" key="6">
    <source>
        <dbReference type="HAMAP-Rule" id="MF_01321"/>
    </source>
</evidence>
<dbReference type="GO" id="GO:0032549">
    <property type="term" value="F:ribonucleoside binding"/>
    <property type="evidence" value="ECO:0007669"/>
    <property type="project" value="InterPro"/>
</dbReference>
<comment type="caution">
    <text evidence="16">The sequence shown here is derived from an EMBL/GenBank/DDBJ whole genome shotgun (WGS) entry which is preliminary data.</text>
</comment>
<evidence type="ECO:0000256" key="8">
    <source>
        <dbReference type="RuleBase" id="RU363031"/>
    </source>
</evidence>
<comment type="subunit">
    <text evidence="6 8">The RNAP catalytic core consists of 2 alpha, 1 beta, 1 beta' and 1 omega subunit. When a sigma factor is associated with the core the holoenzyme is formed, which can initiate transcription.</text>
</comment>
<feature type="domain" description="RNA polymerase Rpb2" evidence="12">
    <location>
        <begin position="362"/>
        <end position="459"/>
    </location>
</feature>
<dbReference type="InterPro" id="IPR014724">
    <property type="entry name" value="RNA_pol_RPB2_OB-fold"/>
</dbReference>
<evidence type="ECO:0000259" key="10">
    <source>
        <dbReference type="Pfam" id="PF00562"/>
    </source>
</evidence>
<dbReference type="Proteomes" id="UP000237647">
    <property type="component" value="Unassembled WGS sequence"/>
</dbReference>
<reference evidence="16 17" key="1">
    <citation type="submission" date="2018-03" db="EMBL/GenBank/DDBJ databases">
        <title>Genomic Encyclopedia of Type Strains, Phase III (KMG-III): the genomes of soil and plant-associated and newly described type strains.</title>
        <authorList>
            <person name="Whitman W."/>
        </authorList>
    </citation>
    <scope>NUCLEOTIDE SEQUENCE [LARGE SCALE GENOMIC DNA]</scope>
    <source>
        <strain evidence="16 17">CGMCC 1.12152</strain>
    </source>
</reference>
<keyword evidence="9" id="KW-0175">Coiled coil</keyword>
<dbReference type="Pfam" id="PF04561">
    <property type="entry name" value="RNA_pol_Rpb2_2"/>
    <property type="match status" value="2"/>
</dbReference>
<dbReference type="FunFam" id="2.40.270.10:FF:000003">
    <property type="entry name" value="DNA-directed RNA polymerase subunit beta"/>
    <property type="match status" value="1"/>
</dbReference>
<evidence type="ECO:0000256" key="7">
    <source>
        <dbReference type="RuleBase" id="RU000434"/>
    </source>
</evidence>
<evidence type="ECO:0000256" key="5">
    <source>
        <dbReference type="ARBA" id="ARBA00048552"/>
    </source>
</evidence>